<sequence>MAQEQQEKWVTLEEEEEALSLSDFPVAIHKANDKESKSSDDAVEDFEFRISVGGSLLSNAAETDMCAADEVFFQGQILPLRPSVSSDNGLFSTSWCPSRSDSMDRHSSAISSLGFESSRSSSRSSSSVSRSHSSNSHSSMGCEPPRVSVSNNFYTHPSPIPQVRIVRKRSAGRRSMSSSTPGWGIFRLGVIKTPEIELYDSRSRRSSSGGMSNNNQKRDGDVERGKKVSNANDGNGSGPYGHSSDASKGEAKAEKKAPRLVGRGFGCRCSPDSVEIVSSNVVIAKKKKEEGEGLKRSESMSRSRIFEWLEDISITKASGAARRTKARKATREKRKEGQGMDVVKAQQISGRAIEKVIVHPLVLLSIVDNYNRVARDSRKRVIGVLLGSSFRGTVDVTNSYAVPFEEDEKDPSIWFLDHNYHESMFAMFKRINAREHVVGWYSTGPKLRENDLDIHALFNDYVPNPVLVIIDVQPVELGIPTKAYYAVEEVKENATQKSQKVFVHVPSEIAAHEVEEIGVEHLLRDVKDTTISTLATEVTGKLAALKGLDARLREIRGYLDLVIDGKLPLNHEILYHLQDVFNLLPNLNVSELVKAFAVKTNDMMLVIYLSSLIRSVIALHNLINNKMLNKEHEKAEDSKPTVVPSAAGS</sequence>
<dbReference type="Pfam" id="PF01398">
    <property type="entry name" value="JAB"/>
    <property type="match status" value="1"/>
</dbReference>
<comment type="subunit">
    <text evidence="3">Component of the 19S regulatory particle (RP/PA700) lid subcomplex of the 26S proteasome. The 26S proteasome is composed of a core protease (CP), known as the 20S proteasome, capped at one or both ends by the 19S regulatory particle (RP/PA700). The RP/PA700 complex is composed of at least 17 different subunits in two subcomplexes, the base and the lid, which form the portions proximal and distal to the 20S proteolytic core, respectively.</text>
</comment>
<organism evidence="6 7">
    <name type="scientific">Elaeis guineensis var. tenera</name>
    <name type="common">Oil palm</name>
    <dbReference type="NCBI Taxonomy" id="51953"/>
    <lineage>
        <taxon>Eukaryota</taxon>
        <taxon>Viridiplantae</taxon>
        <taxon>Streptophyta</taxon>
        <taxon>Embryophyta</taxon>
        <taxon>Tracheophyta</taxon>
        <taxon>Spermatophyta</taxon>
        <taxon>Magnoliopsida</taxon>
        <taxon>Liliopsida</taxon>
        <taxon>Arecaceae</taxon>
        <taxon>Arecoideae</taxon>
        <taxon>Cocoseae</taxon>
        <taxon>Elaeidinae</taxon>
        <taxon>Elaeis</taxon>
    </lineage>
</organism>
<feature type="compositionally biased region" description="Basic residues" evidence="4">
    <location>
        <begin position="322"/>
        <end position="332"/>
    </location>
</feature>
<accession>A0A6J0PRW5</accession>
<dbReference type="GO" id="GO:0043161">
    <property type="term" value="P:proteasome-mediated ubiquitin-dependent protein catabolic process"/>
    <property type="evidence" value="ECO:0007669"/>
    <property type="project" value="TreeGrafter"/>
</dbReference>
<dbReference type="CDD" id="cd08062">
    <property type="entry name" value="MPN_RPN7_8"/>
    <property type="match status" value="1"/>
</dbReference>
<dbReference type="PROSITE" id="PS50249">
    <property type="entry name" value="MPN"/>
    <property type="match status" value="1"/>
</dbReference>
<keyword evidence="6" id="KW-1185">Reference proteome</keyword>
<dbReference type="GeneID" id="105058033"/>
<gene>
    <name evidence="7" type="primary">LOC105058033</name>
</gene>
<dbReference type="GO" id="GO:0008237">
    <property type="term" value="F:metallopeptidase activity"/>
    <property type="evidence" value="ECO:0007669"/>
    <property type="project" value="InterPro"/>
</dbReference>
<dbReference type="OrthoDB" id="10256771at2759"/>
<keyword evidence="2" id="KW-0647">Proteasome</keyword>
<dbReference type="InterPro" id="IPR024969">
    <property type="entry name" value="EIF3F/CSN6-like_C"/>
</dbReference>
<dbReference type="FunFam" id="3.40.140.10:FF:000013">
    <property type="entry name" value="26S proteasome non-ATPase regulatory subunit 7"/>
    <property type="match status" value="1"/>
</dbReference>
<dbReference type="Pfam" id="PF13012">
    <property type="entry name" value="MitMem_reg"/>
    <property type="match status" value="1"/>
</dbReference>
<dbReference type="PANTHER" id="PTHR10540">
    <property type="entry name" value="EUKARYOTIC TRANSLATION INITIATION FACTOR 3 SUBUNIT F-RELATED"/>
    <property type="match status" value="1"/>
</dbReference>
<dbReference type="InterPro" id="IPR037518">
    <property type="entry name" value="MPN"/>
</dbReference>
<dbReference type="InterPro" id="IPR000555">
    <property type="entry name" value="JAMM/MPN+_dom"/>
</dbReference>
<dbReference type="Proteomes" id="UP000504607">
    <property type="component" value="Chromosome 15"/>
</dbReference>
<feature type="compositionally biased region" description="Basic and acidic residues" evidence="4">
    <location>
        <begin position="216"/>
        <end position="226"/>
    </location>
</feature>
<protein>
    <submittedName>
        <fullName evidence="7">Uncharacterized protein LOC105058033</fullName>
    </submittedName>
</protein>
<proteinExistence type="inferred from homology"/>
<dbReference type="RefSeq" id="XP_019710682.1">
    <property type="nucleotide sequence ID" value="XM_019855123.2"/>
</dbReference>
<evidence type="ECO:0000313" key="7">
    <source>
        <dbReference type="RefSeq" id="XP_019710682.1"/>
    </source>
</evidence>
<feature type="domain" description="MPN" evidence="5">
    <location>
        <begin position="356"/>
        <end position="493"/>
    </location>
</feature>
<feature type="region of interest" description="Disordered" evidence="4">
    <location>
        <begin position="320"/>
        <end position="340"/>
    </location>
</feature>
<dbReference type="PANTHER" id="PTHR10540:SF7">
    <property type="entry name" value="26S PROTEASOME NON-ATPASE REGULATORY SUBUNIT 7"/>
    <property type="match status" value="1"/>
</dbReference>
<dbReference type="GO" id="GO:0048731">
    <property type="term" value="P:system development"/>
    <property type="evidence" value="ECO:0007669"/>
    <property type="project" value="UniProtKB-ARBA"/>
</dbReference>
<feature type="region of interest" description="Disordered" evidence="4">
    <location>
        <begin position="113"/>
        <end position="158"/>
    </location>
</feature>
<dbReference type="SMART" id="SM00232">
    <property type="entry name" value="JAB_MPN"/>
    <property type="match status" value="1"/>
</dbReference>
<feature type="compositionally biased region" description="Basic and acidic residues" evidence="4">
    <location>
        <begin position="245"/>
        <end position="256"/>
    </location>
</feature>
<dbReference type="InterPro" id="IPR033858">
    <property type="entry name" value="MPN_RPN7_8"/>
</dbReference>
<feature type="region of interest" description="Disordered" evidence="4">
    <location>
        <begin position="199"/>
        <end position="256"/>
    </location>
</feature>
<dbReference type="Gene3D" id="3.40.140.10">
    <property type="entry name" value="Cytidine Deaminase, domain 2"/>
    <property type="match status" value="1"/>
</dbReference>
<name>A0A6J0PRW5_ELAGV</name>
<feature type="compositionally biased region" description="Low complexity" evidence="4">
    <location>
        <begin position="206"/>
        <end position="215"/>
    </location>
</feature>
<reference evidence="7" key="1">
    <citation type="submission" date="2025-08" db="UniProtKB">
        <authorList>
            <consortium name="RefSeq"/>
        </authorList>
    </citation>
    <scope>IDENTIFICATION</scope>
</reference>
<evidence type="ECO:0000256" key="1">
    <source>
        <dbReference type="ARBA" id="ARBA00008568"/>
    </source>
</evidence>
<dbReference type="AlphaFoldDB" id="A0A6J0PRW5"/>
<dbReference type="InParanoid" id="A0A6J0PRW5"/>
<evidence type="ECO:0000313" key="6">
    <source>
        <dbReference type="Proteomes" id="UP000504607"/>
    </source>
</evidence>
<evidence type="ECO:0000256" key="2">
    <source>
        <dbReference type="ARBA" id="ARBA00022942"/>
    </source>
</evidence>
<dbReference type="KEGG" id="egu:105058033"/>
<dbReference type="GO" id="GO:0005838">
    <property type="term" value="C:proteasome regulatory particle"/>
    <property type="evidence" value="ECO:0007669"/>
    <property type="project" value="InterPro"/>
</dbReference>
<evidence type="ECO:0000259" key="5">
    <source>
        <dbReference type="PROSITE" id="PS50249"/>
    </source>
</evidence>
<feature type="compositionally biased region" description="Low complexity" evidence="4">
    <location>
        <begin position="117"/>
        <end position="139"/>
    </location>
</feature>
<comment type="similarity">
    <text evidence="1">Belongs to the peptidase M67A family.</text>
</comment>
<evidence type="ECO:0000256" key="4">
    <source>
        <dbReference type="SAM" id="MobiDB-lite"/>
    </source>
</evidence>
<evidence type="ECO:0000256" key="3">
    <source>
        <dbReference type="ARBA" id="ARBA00064920"/>
    </source>
</evidence>